<accession>A0A4Z2H564</accession>
<reference evidence="2 3" key="1">
    <citation type="submission" date="2019-03" db="EMBL/GenBank/DDBJ databases">
        <title>First draft genome of Liparis tanakae, snailfish: a comprehensive survey of snailfish specific genes.</title>
        <authorList>
            <person name="Kim W."/>
            <person name="Song I."/>
            <person name="Jeong J.-H."/>
            <person name="Kim D."/>
            <person name="Kim S."/>
            <person name="Ryu S."/>
            <person name="Song J.Y."/>
            <person name="Lee S.K."/>
        </authorList>
    </citation>
    <scope>NUCLEOTIDE SEQUENCE [LARGE SCALE GENOMIC DNA]</scope>
    <source>
        <tissue evidence="2">Muscle</tissue>
    </source>
</reference>
<evidence type="ECO:0000313" key="3">
    <source>
        <dbReference type="Proteomes" id="UP000314294"/>
    </source>
</evidence>
<feature type="region of interest" description="Disordered" evidence="1">
    <location>
        <begin position="16"/>
        <end position="59"/>
    </location>
</feature>
<comment type="caution">
    <text evidence="2">The sequence shown here is derived from an EMBL/GenBank/DDBJ whole genome shotgun (WGS) entry which is preliminary data.</text>
</comment>
<sequence>MRCASSHTHGLMLFVESEPKELQGLPRYHAQGVSRPTKENQCESYRQQPSQSFKSKRQS</sequence>
<evidence type="ECO:0000313" key="2">
    <source>
        <dbReference type="EMBL" id="TNN60846.1"/>
    </source>
</evidence>
<organism evidence="2 3">
    <name type="scientific">Liparis tanakae</name>
    <name type="common">Tanaka's snailfish</name>
    <dbReference type="NCBI Taxonomy" id="230148"/>
    <lineage>
        <taxon>Eukaryota</taxon>
        <taxon>Metazoa</taxon>
        <taxon>Chordata</taxon>
        <taxon>Craniata</taxon>
        <taxon>Vertebrata</taxon>
        <taxon>Euteleostomi</taxon>
        <taxon>Actinopterygii</taxon>
        <taxon>Neopterygii</taxon>
        <taxon>Teleostei</taxon>
        <taxon>Neoteleostei</taxon>
        <taxon>Acanthomorphata</taxon>
        <taxon>Eupercaria</taxon>
        <taxon>Perciformes</taxon>
        <taxon>Cottioidei</taxon>
        <taxon>Cottales</taxon>
        <taxon>Liparidae</taxon>
        <taxon>Liparis</taxon>
    </lineage>
</organism>
<keyword evidence="3" id="KW-1185">Reference proteome</keyword>
<dbReference type="AlphaFoldDB" id="A0A4Z2H564"/>
<dbReference type="Proteomes" id="UP000314294">
    <property type="component" value="Unassembled WGS sequence"/>
</dbReference>
<name>A0A4Z2H564_9TELE</name>
<gene>
    <name evidence="2" type="ORF">EYF80_028943</name>
</gene>
<dbReference type="EMBL" id="SRLO01000326">
    <property type="protein sequence ID" value="TNN60846.1"/>
    <property type="molecule type" value="Genomic_DNA"/>
</dbReference>
<feature type="compositionally biased region" description="Polar residues" evidence="1">
    <location>
        <begin position="42"/>
        <end position="53"/>
    </location>
</feature>
<protein>
    <submittedName>
        <fullName evidence="2">Uncharacterized protein</fullName>
    </submittedName>
</protein>
<evidence type="ECO:0000256" key="1">
    <source>
        <dbReference type="SAM" id="MobiDB-lite"/>
    </source>
</evidence>
<proteinExistence type="predicted"/>